<dbReference type="SUPFAM" id="SSF144000">
    <property type="entry name" value="Oxysterol-binding protein-like"/>
    <property type="match status" value="1"/>
</dbReference>
<dbReference type="GO" id="GO:0016020">
    <property type="term" value="C:membrane"/>
    <property type="evidence" value="ECO:0007669"/>
    <property type="project" value="TreeGrafter"/>
</dbReference>
<dbReference type="GO" id="GO:0005829">
    <property type="term" value="C:cytosol"/>
    <property type="evidence" value="ECO:0007669"/>
    <property type="project" value="TreeGrafter"/>
</dbReference>
<evidence type="ECO:0000313" key="4">
    <source>
        <dbReference type="Proteomes" id="UP000654370"/>
    </source>
</evidence>
<keyword evidence="4" id="KW-1185">Reference proteome</keyword>
<dbReference type="Gene3D" id="1.10.287.2720">
    <property type="match status" value="1"/>
</dbReference>
<gene>
    <name evidence="3" type="ORF">INT43_000596</name>
</gene>
<comment type="caution">
    <text evidence="3">The sequence shown here is derived from an EMBL/GenBank/DDBJ whole genome shotgun (WGS) entry which is preliminary data.</text>
</comment>
<dbReference type="GO" id="GO:0008142">
    <property type="term" value="F:oxysterol binding"/>
    <property type="evidence" value="ECO:0007669"/>
    <property type="project" value="TreeGrafter"/>
</dbReference>
<dbReference type="Gene3D" id="3.30.70.3490">
    <property type="match status" value="1"/>
</dbReference>
<accession>A0A8H7Q2F5</accession>
<protein>
    <recommendedName>
        <fullName evidence="5">Oxysterol-binding protein</fullName>
    </recommendedName>
</protein>
<dbReference type="InterPro" id="IPR018494">
    <property type="entry name" value="Oxysterol-bd_CS"/>
</dbReference>
<dbReference type="PANTHER" id="PTHR10972">
    <property type="entry name" value="OXYSTEROL-BINDING PROTEIN-RELATED"/>
    <property type="match status" value="1"/>
</dbReference>
<dbReference type="Pfam" id="PF01237">
    <property type="entry name" value="Oxysterol_BP"/>
    <property type="match status" value="1"/>
</dbReference>
<dbReference type="PROSITE" id="PS01013">
    <property type="entry name" value="OSBP"/>
    <property type="match status" value="1"/>
</dbReference>
<dbReference type="Proteomes" id="UP000654370">
    <property type="component" value="Unassembled WGS sequence"/>
</dbReference>
<sequence length="426" mass="48054">MTIQSAANLSRFSTLHHKSLSVMAKDLSNSDTASENGAVKVSDVDKIQLKNSEPGTGSQFKEFLKTVIRFSGDLSSLTCPAFFLNGLSLLEYGTYWGDHPQFFTAIPASSEPQERMLEVARWFMSTLWGSYASRCTNGLNEKKPYNPVLGEQFFCNLGEVTCICEQVSHHPPISAFYLEDEKAGISLNGHCGQKSKFKGTTIRIDQVGRATLYLKKWDEQYVLDFPVLNIKGVLTAAAYIDLSGICTIASTSGAVSTIEFLPKPWFGGEANCIKGSVKYKDTEYYTLSGRWSHKSYYSNAGESAKHLLFDADAEPMAERKTAPLEEQHEFETHKLWGPVTDALKVKNYQIANAEKSKIEDRQRQLKKERETTHETWEPSLFEFLEDKSKKDQYVTRNTELTEQMVGHHDLDKGAWTYSKSLHLRNN</sequence>
<comment type="similarity">
    <text evidence="1 2">Belongs to the OSBP family.</text>
</comment>
<reference evidence="3" key="1">
    <citation type="submission" date="2020-12" db="EMBL/GenBank/DDBJ databases">
        <title>Metabolic potential, ecology and presence of endohyphal bacteria is reflected in genomic diversity of Mucoromycotina.</title>
        <authorList>
            <person name="Muszewska A."/>
            <person name="Okrasinska A."/>
            <person name="Steczkiewicz K."/>
            <person name="Drgas O."/>
            <person name="Orlowska M."/>
            <person name="Perlinska-Lenart U."/>
            <person name="Aleksandrzak-Piekarczyk T."/>
            <person name="Szatraj K."/>
            <person name="Zielenkiewicz U."/>
            <person name="Pilsyk S."/>
            <person name="Malc E."/>
            <person name="Mieczkowski P."/>
            <person name="Kruszewska J.S."/>
            <person name="Biernat P."/>
            <person name="Pawlowska J."/>
        </authorList>
    </citation>
    <scope>NUCLEOTIDE SEQUENCE</scope>
    <source>
        <strain evidence="3">WA0000067209</strain>
    </source>
</reference>
<dbReference type="AlphaFoldDB" id="A0A8H7Q2F5"/>
<dbReference type="OrthoDB" id="14833at2759"/>
<dbReference type="InterPro" id="IPR000648">
    <property type="entry name" value="Oxysterol-bd"/>
</dbReference>
<evidence type="ECO:0000313" key="3">
    <source>
        <dbReference type="EMBL" id="KAG2184683.1"/>
    </source>
</evidence>
<proteinExistence type="inferred from homology"/>
<dbReference type="PANTHER" id="PTHR10972:SF184">
    <property type="entry name" value="OXYSTEROL-BINDING PROTEIN HOMOLOG 4-RELATED"/>
    <property type="match status" value="1"/>
</dbReference>
<evidence type="ECO:0008006" key="5">
    <source>
        <dbReference type="Google" id="ProtNLM"/>
    </source>
</evidence>
<name>A0A8H7Q2F5_MORIS</name>
<dbReference type="InterPro" id="IPR037239">
    <property type="entry name" value="OSBP_sf"/>
</dbReference>
<evidence type="ECO:0000256" key="1">
    <source>
        <dbReference type="ARBA" id="ARBA00008842"/>
    </source>
</evidence>
<organism evidence="3 4">
    <name type="scientific">Mortierella isabellina</name>
    <name type="common">Filamentous fungus</name>
    <name type="synonym">Umbelopsis isabellina</name>
    <dbReference type="NCBI Taxonomy" id="91625"/>
    <lineage>
        <taxon>Eukaryota</taxon>
        <taxon>Fungi</taxon>
        <taxon>Fungi incertae sedis</taxon>
        <taxon>Mucoromycota</taxon>
        <taxon>Mucoromycotina</taxon>
        <taxon>Umbelopsidomycetes</taxon>
        <taxon>Umbelopsidales</taxon>
        <taxon>Umbelopsidaceae</taxon>
        <taxon>Umbelopsis</taxon>
    </lineage>
</organism>
<evidence type="ECO:0000256" key="2">
    <source>
        <dbReference type="RuleBase" id="RU003844"/>
    </source>
</evidence>
<dbReference type="Gene3D" id="2.40.160.120">
    <property type="match status" value="1"/>
</dbReference>
<dbReference type="EMBL" id="JAEPQZ010000002">
    <property type="protein sequence ID" value="KAG2184683.1"/>
    <property type="molecule type" value="Genomic_DNA"/>
</dbReference>